<dbReference type="PANTHER" id="PTHR31750:SF4">
    <property type="entry name" value="LP06106P"/>
    <property type="match status" value="1"/>
</dbReference>
<name>A0A1B9B6E4_9BACI</name>
<evidence type="ECO:0000256" key="1">
    <source>
        <dbReference type="ARBA" id="ARBA00022946"/>
    </source>
</evidence>
<reference evidence="4" key="1">
    <citation type="submission" date="2016-05" db="EMBL/GenBank/DDBJ databases">
        <authorList>
            <person name="Liu B."/>
            <person name="Wang J."/>
            <person name="Zhu Y."/>
            <person name="Liu G."/>
            <person name="Chen Q."/>
            <person name="Chen Z."/>
            <person name="Lan J."/>
            <person name="Che J."/>
            <person name="Ge C."/>
            <person name="Shi H."/>
            <person name="Pan Z."/>
            <person name="Liu X."/>
        </authorList>
    </citation>
    <scope>NUCLEOTIDE SEQUENCE [LARGE SCALE GENOMIC DNA]</scope>
    <source>
        <strain evidence="4">FJAT-27215</strain>
    </source>
</reference>
<evidence type="ECO:0000313" key="4">
    <source>
        <dbReference type="Proteomes" id="UP000092578"/>
    </source>
</evidence>
<dbReference type="InterPro" id="IPR024438">
    <property type="entry name" value="Staygreen"/>
</dbReference>
<proteinExistence type="predicted"/>
<protein>
    <recommendedName>
        <fullName evidence="2">Staygreen protein domain-containing protein</fullName>
    </recommendedName>
</protein>
<dbReference type="EMBL" id="MAYT01000007">
    <property type="protein sequence ID" value="OCA91639.1"/>
    <property type="molecule type" value="Genomic_DNA"/>
</dbReference>
<gene>
    <name evidence="3" type="ORF">A8F95_20425</name>
</gene>
<sequence length="156" mass="17958">MFDPQKLTVQLLSPATFMQPVEGRKYTLTHSDVTGELFLATGYVYNYKAVNWKMRDEVLAEWKKDREGRLRLAGKAYVDGGEFGKEASGIRFNIFQKETGTAIKGIVYGDLQFYNHYPALLDAPIFIHYESAYPPYNKIFYYGTPRQYINQITQGS</sequence>
<dbReference type="PANTHER" id="PTHR31750">
    <property type="entry name" value="PROTEIN STAY-GREEN 1, CHLOROPLASTIC-RELATED"/>
    <property type="match status" value="1"/>
</dbReference>
<dbReference type="Pfam" id="PF12638">
    <property type="entry name" value="Staygreen"/>
    <property type="match status" value="1"/>
</dbReference>
<keyword evidence="1" id="KW-0809">Transit peptide</keyword>
<evidence type="ECO:0000259" key="2">
    <source>
        <dbReference type="Pfam" id="PF12638"/>
    </source>
</evidence>
<dbReference type="AlphaFoldDB" id="A0A1B9B6E4"/>
<organism evidence="3 4">
    <name type="scientific">Pseudobacillus wudalianchiensis</name>
    <dbReference type="NCBI Taxonomy" id="1743143"/>
    <lineage>
        <taxon>Bacteria</taxon>
        <taxon>Bacillati</taxon>
        <taxon>Bacillota</taxon>
        <taxon>Bacilli</taxon>
        <taxon>Bacillales</taxon>
        <taxon>Bacillaceae</taxon>
        <taxon>Pseudobacillus</taxon>
    </lineage>
</organism>
<keyword evidence="4" id="KW-1185">Reference proteome</keyword>
<comment type="caution">
    <text evidence="3">The sequence shown here is derived from an EMBL/GenBank/DDBJ whole genome shotgun (WGS) entry which is preliminary data.</text>
</comment>
<evidence type="ECO:0000313" key="3">
    <source>
        <dbReference type="EMBL" id="OCA91639.1"/>
    </source>
</evidence>
<dbReference type="Proteomes" id="UP000092578">
    <property type="component" value="Unassembled WGS sequence"/>
</dbReference>
<dbReference type="RefSeq" id="WP_342669944.1">
    <property type="nucleotide sequence ID" value="NZ_MAYT01000007.1"/>
</dbReference>
<feature type="domain" description="Staygreen protein" evidence="2">
    <location>
        <begin position="2"/>
        <end position="148"/>
    </location>
</feature>
<accession>A0A1B9B6E4</accession>